<name>A0ACC3TLQ6_9ASCO</name>
<dbReference type="Proteomes" id="UP001489719">
    <property type="component" value="Unassembled WGS sequence"/>
</dbReference>
<sequence length="342" mass="38206">MTRINNHPRKRILAIGRPKFALAELAELEALYDVDFVIPTNRSETKSAIAEICAKTPAPYDACFWLFGWTHYKPFDKDLLEPVLPCGMFAGGGAGYDNVDVDWMTHNGALYSNTPGTPTTGTADMHIFLMLAALRGTSLAERTCREERWREGLPLFDDPDGKVLGIVGMGDIGREVAKKARVFNMDIIYHNRRRLPEKIEKELGAEYVSLEDLIKQCDVLSINCPLTKDTYQLISHKEFAKMKNGVYVVNTARGAIIDETALKEALISGKVCRAGLDVFENEPHVDPFFLNSDKVTVQPHYGGFSIGTIRKGEKLVLENIKRYLETGKPVTPVNESELRAVN</sequence>
<evidence type="ECO:0000313" key="2">
    <source>
        <dbReference type="Proteomes" id="UP001489719"/>
    </source>
</evidence>
<gene>
    <name evidence="1" type="ORF">V1517DRAFT_294177</name>
</gene>
<protein>
    <submittedName>
        <fullName evidence="1">Glyoxylate reductase</fullName>
    </submittedName>
</protein>
<reference evidence="2" key="1">
    <citation type="journal article" date="2024" name="Front. Bioeng. Biotechnol.">
        <title>Genome-scale model development and genomic sequencing of the oleaginous clade Lipomyces.</title>
        <authorList>
            <person name="Czajka J.J."/>
            <person name="Han Y."/>
            <person name="Kim J."/>
            <person name="Mondo S.J."/>
            <person name="Hofstad B.A."/>
            <person name="Robles A."/>
            <person name="Haridas S."/>
            <person name="Riley R."/>
            <person name="LaButti K."/>
            <person name="Pangilinan J."/>
            <person name="Andreopoulos W."/>
            <person name="Lipzen A."/>
            <person name="Yan J."/>
            <person name="Wang M."/>
            <person name="Ng V."/>
            <person name="Grigoriev I.V."/>
            <person name="Spatafora J.W."/>
            <person name="Magnuson J.K."/>
            <person name="Baker S.E."/>
            <person name="Pomraning K.R."/>
        </authorList>
    </citation>
    <scope>NUCLEOTIDE SEQUENCE [LARGE SCALE GENOMIC DNA]</scope>
    <source>
        <strain evidence="2">CBS 10300</strain>
    </source>
</reference>
<dbReference type="EMBL" id="MU970108">
    <property type="protein sequence ID" value="KAK9321053.1"/>
    <property type="molecule type" value="Genomic_DNA"/>
</dbReference>
<accession>A0ACC3TLQ6</accession>
<organism evidence="1 2">
    <name type="scientific">Lipomyces orientalis</name>
    <dbReference type="NCBI Taxonomy" id="1233043"/>
    <lineage>
        <taxon>Eukaryota</taxon>
        <taxon>Fungi</taxon>
        <taxon>Dikarya</taxon>
        <taxon>Ascomycota</taxon>
        <taxon>Saccharomycotina</taxon>
        <taxon>Lipomycetes</taxon>
        <taxon>Lipomycetales</taxon>
        <taxon>Lipomycetaceae</taxon>
        <taxon>Lipomyces</taxon>
    </lineage>
</organism>
<proteinExistence type="predicted"/>
<comment type="caution">
    <text evidence="1">The sequence shown here is derived from an EMBL/GenBank/DDBJ whole genome shotgun (WGS) entry which is preliminary data.</text>
</comment>
<evidence type="ECO:0000313" key="1">
    <source>
        <dbReference type="EMBL" id="KAK9321053.1"/>
    </source>
</evidence>
<keyword evidence="2" id="KW-1185">Reference proteome</keyword>